<dbReference type="EMBL" id="CP047045">
    <property type="protein sequence ID" value="QGZ94365.1"/>
    <property type="molecule type" value="Genomic_DNA"/>
</dbReference>
<dbReference type="Proteomes" id="UP000431269">
    <property type="component" value="Chromosome"/>
</dbReference>
<dbReference type="AlphaFoldDB" id="A0A6I6MHI6"/>
<accession>A0A6I6MHI6</accession>
<evidence type="ECO:0000256" key="1">
    <source>
        <dbReference type="SAM" id="Phobius"/>
    </source>
</evidence>
<keyword evidence="1" id="KW-1133">Transmembrane helix</keyword>
<reference evidence="3" key="1">
    <citation type="submission" date="2019-12" db="EMBL/GenBank/DDBJ databases">
        <title>Complete genome of Terracaulis silvestris 0127_4.</title>
        <authorList>
            <person name="Vieira S."/>
            <person name="Riedel T."/>
            <person name="Sproer C."/>
            <person name="Pascual J."/>
            <person name="Boedeker C."/>
            <person name="Overmann J."/>
        </authorList>
    </citation>
    <scope>NUCLEOTIDE SEQUENCE [LARGE SCALE GENOMIC DNA]</scope>
    <source>
        <strain evidence="3">0127_4</strain>
    </source>
</reference>
<keyword evidence="1" id="KW-0812">Transmembrane</keyword>
<keyword evidence="3" id="KW-1185">Reference proteome</keyword>
<evidence type="ECO:0000313" key="2">
    <source>
        <dbReference type="EMBL" id="QGZ94365.1"/>
    </source>
</evidence>
<organism evidence="2 3">
    <name type="scientific">Terricaulis silvestris</name>
    <dbReference type="NCBI Taxonomy" id="2686094"/>
    <lineage>
        <taxon>Bacteria</taxon>
        <taxon>Pseudomonadati</taxon>
        <taxon>Pseudomonadota</taxon>
        <taxon>Alphaproteobacteria</taxon>
        <taxon>Caulobacterales</taxon>
        <taxon>Caulobacteraceae</taxon>
        <taxon>Terricaulis</taxon>
    </lineage>
</organism>
<name>A0A6I6MHI6_9CAUL</name>
<feature type="transmembrane region" description="Helical" evidence="1">
    <location>
        <begin position="20"/>
        <end position="42"/>
    </location>
</feature>
<keyword evidence="1" id="KW-0472">Membrane</keyword>
<dbReference type="RefSeq" id="WP_158765313.1">
    <property type="nucleotide sequence ID" value="NZ_CP047045.1"/>
</dbReference>
<dbReference type="KEGG" id="tsv:DSM104635_01183"/>
<proteinExistence type="predicted"/>
<sequence>MTYEASHAGHGHADTGGAWLFPMLGGSILTLIWSAYTIYVIAHLLPIALPAYPG</sequence>
<gene>
    <name evidence="2" type="ORF">DSM104635_01183</name>
</gene>
<evidence type="ECO:0000313" key="3">
    <source>
        <dbReference type="Proteomes" id="UP000431269"/>
    </source>
</evidence>
<protein>
    <submittedName>
        <fullName evidence="2">Uncharacterized protein</fullName>
    </submittedName>
</protein>